<evidence type="ECO:0000256" key="7">
    <source>
        <dbReference type="ARBA" id="ARBA00022729"/>
    </source>
</evidence>
<sequence length="690" mass="75506">MRHPLIAALLASAAALPALAQEDPYMLPEITIQAESNTTLEQQGYVPIASREATRLQTPIAKIPQAISVVTQDQIEDQAPRNLNEALGYSAGANPNNFGFDTRFDAFFLRGFPAYYNGWFRDGLRQLSAPTAWFKSEPYGIEGAAVLKGPASSLYGVSGPGGIVNLITKRPKDEPYHELEFTTGANDRAQIAADISGPLGEGGHLSYRLTSLLRQSNSDLPGYADDKVYVAPALTWDDGVTRLTVLAESTHSLTGGTAAFYNPAHGEVSDLYEGDPDYNDFEQNQWRIGYELEHALTDTLTLRQNFRAAHVDIDLEYSGHDDAGGMLNRYWGHYLEEVDTLVLDSGLRWNVATGAVEHEILAGIDLTRADYDSHSAIGYVSAEDTAAIEPPFAGGQKTRQAGIYLHDQMRFGSWQVFASARYDHVRTTETAWDGSQTRQTDTGRSGRLAVSHEWDNGVMAYGSLSTSFSPNLGMVYDGGPDDPGRAADPTQSTQREIGLKYAPEHSNLLISAALFDIDQRDGVVLDASTRENRQRQLDLNSRGFELEAQANWDNGFSLIAAYAHQRVKIERGRDGGTGADTSGNELSATPNDTLSVWGKYQLQAGRLDGLSLGLGLRLVGESYGDDANTITNEARGYVDMALAYDIPQAPGVQLQLNVKNLLDEQKTTCTAGYCYRDEGRTWTASLRKRF</sequence>
<keyword evidence="13 14" id="KW-0998">Cell outer membrane</keyword>
<dbReference type="Gene3D" id="2.170.130.10">
    <property type="entry name" value="TonB-dependent receptor, plug domain"/>
    <property type="match status" value="1"/>
</dbReference>
<evidence type="ECO:0000256" key="6">
    <source>
        <dbReference type="ARBA" id="ARBA00022692"/>
    </source>
</evidence>
<keyword evidence="7 16" id="KW-0732">Signal</keyword>
<comment type="subcellular location">
    <subcellularLocation>
        <location evidence="1 14">Cell outer membrane</location>
        <topology evidence="1 14">Multi-pass membrane protein</topology>
    </subcellularLocation>
</comment>
<keyword evidence="10 15" id="KW-0798">TonB box</keyword>
<feature type="domain" description="TonB-dependent receptor-like beta-barrel" evidence="17">
    <location>
        <begin position="260"/>
        <end position="661"/>
    </location>
</feature>
<keyword evidence="12 19" id="KW-0675">Receptor</keyword>
<dbReference type="InterPro" id="IPR039426">
    <property type="entry name" value="TonB-dep_rcpt-like"/>
</dbReference>
<evidence type="ECO:0000256" key="10">
    <source>
        <dbReference type="ARBA" id="ARBA00023077"/>
    </source>
</evidence>
<dbReference type="PROSITE" id="PS52016">
    <property type="entry name" value="TONB_DEPENDENT_REC_3"/>
    <property type="match status" value="1"/>
</dbReference>
<evidence type="ECO:0000256" key="12">
    <source>
        <dbReference type="ARBA" id="ARBA00023170"/>
    </source>
</evidence>
<evidence type="ECO:0000256" key="15">
    <source>
        <dbReference type="RuleBase" id="RU003357"/>
    </source>
</evidence>
<dbReference type="RefSeq" id="WP_119899649.1">
    <property type="nucleotide sequence ID" value="NZ_QNRC01000011.1"/>
</dbReference>
<evidence type="ECO:0000256" key="4">
    <source>
        <dbReference type="ARBA" id="ARBA00022452"/>
    </source>
</evidence>
<evidence type="ECO:0000259" key="17">
    <source>
        <dbReference type="Pfam" id="PF00593"/>
    </source>
</evidence>
<dbReference type="Pfam" id="PF00593">
    <property type="entry name" value="TonB_dep_Rec_b-barrel"/>
    <property type="match status" value="1"/>
</dbReference>
<feature type="chain" id="PRO_5019557811" evidence="16">
    <location>
        <begin position="21"/>
        <end position="690"/>
    </location>
</feature>
<keyword evidence="5" id="KW-0410">Iron transport</keyword>
<evidence type="ECO:0000256" key="13">
    <source>
        <dbReference type="ARBA" id="ARBA00023237"/>
    </source>
</evidence>
<dbReference type="EMBL" id="QZEW01000078">
    <property type="protein sequence ID" value="RJL08201.1"/>
    <property type="molecule type" value="Genomic_DNA"/>
</dbReference>
<keyword evidence="9" id="KW-0406">Ion transport</keyword>
<accession>A0A419A3M6</accession>
<dbReference type="Proteomes" id="UP000283587">
    <property type="component" value="Unassembled WGS sequence"/>
</dbReference>
<evidence type="ECO:0000256" key="16">
    <source>
        <dbReference type="SAM" id="SignalP"/>
    </source>
</evidence>
<dbReference type="NCBIfam" id="TIGR01783">
    <property type="entry name" value="TonB-siderophor"/>
    <property type="match status" value="1"/>
</dbReference>
<proteinExistence type="inferred from homology"/>
<dbReference type="OrthoDB" id="9760333at2"/>
<evidence type="ECO:0000256" key="8">
    <source>
        <dbReference type="ARBA" id="ARBA00023004"/>
    </source>
</evidence>
<dbReference type="InterPro" id="IPR036942">
    <property type="entry name" value="Beta-barrel_TonB_sf"/>
</dbReference>
<keyword evidence="3 14" id="KW-0813">Transport</keyword>
<dbReference type="PANTHER" id="PTHR32552:SF68">
    <property type="entry name" value="FERRICHROME OUTER MEMBRANE TRANSPORTER_PHAGE RECEPTOR"/>
    <property type="match status" value="1"/>
</dbReference>
<dbReference type="GO" id="GO:0038023">
    <property type="term" value="F:signaling receptor activity"/>
    <property type="evidence" value="ECO:0007669"/>
    <property type="project" value="InterPro"/>
</dbReference>
<feature type="domain" description="TonB-dependent receptor plug" evidence="18">
    <location>
        <begin position="61"/>
        <end position="163"/>
    </location>
</feature>
<keyword evidence="20" id="KW-1185">Reference proteome</keyword>
<dbReference type="CDD" id="cd01347">
    <property type="entry name" value="ligand_gated_channel"/>
    <property type="match status" value="1"/>
</dbReference>
<dbReference type="GO" id="GO:0015891">
    <property type="term" value="P:siderophore transport"/>
    <property type="evidence" value="ECO:0007669"/>
    <property type="project" value="InterPro"/>
</dbReference>
<evidence type="ECO:0000313" key="20">
    <source>
        <dbReference type="Proteomes" id="UP000283587"/>
    </source>
</evidence>
<evidence type="ECO:0000256" key="11">
    <source>
        <dbReference type="ARBA" id="ARBA00023136"/>
    </source>
</evidence>
<protein>
    <submittedName>
        <fullName evidence="19">TonB-dependent siderophore receptor</fullName>
    </submittedName>
</protein>
<comment type="similarity">
    <text evidence="2 14 15">Belongs to the TonB-dependent receptor family.</text>
</comment>
<name>A0A419A3M6_9RHOB</name>
<evidence type="ECO:0000256" key="2">
    <source>
        <dbReference type="ARBA" id="ARBA00009810"/>
    </source>
</evidence>
<evidence type="ECO:0000256" key="1">
    <source>
        <dbReference type="ARBA" id="ARBA00004571"/>
    </source>
</evidence>
<dbReference type="GO" id="GO:0015344">
    <property type="term" value="F:siderophore uptake transmembrane transporter activity"/>
    <property type="evidence" value="ECO:0007669"/>
    <property type="project" value="TreeGrafter"/>
</dbReference>
<dbReference type="Gene3D" id="2.40.170.20">
    <property type="entry name" value="TonB-dependent receptor, beta-barrel domain"/>
    <property type="match status" value="1"/>
</dbReference>
<dbReference type="SUPFAM" id="SSF56935">
    <property type="entry name" value="Porins"/>
    <property type="match status" value="1"/>
</dbReference>
<keyword evidence="11 14" id="KW-0472">Membrane</keyword>
<dbReference type="InterPro" id="IPR010105">
    <property type="entry name" value="TonB_sidphr_rcpt"/>
</dbReference>
<comment type="caution">
    <text evidence="19">The sequence shown here is derived from an EMBL/GenBank/DDBJ whole genome shotgun (WGS) entry which is preliminary data.</text>
</comment>
<dbReference type="AlphaFoldDB" id="A0A419A3M6"/>
<dbReference type="InterPro" id="IPR037066">
    <property type="entry name" value="Plug_dom_sf"/>
</dbReference>
<evidence type="ECO:0000256" key="3">
    <source>
        <dbReference type="ARBA" id="ARBA00022448"/>
    </source>
</evidence>
<dbReference type="GO" id="GO:0009279">
    <property type="term" value="C:cell outer membrane"/>
    <property type="evidence" value="ECO:0007669"/>
    <property type="project" value="UniProtKB-SubCell"/>
</dbReference>
<evidence type="ECO:0000256" key="9">
    <source>
        <dbReference type="ARBA" id="ARBA00023065"/>
    </source>
</evidence>
<keyword evidence="8" id="KW-0408">Iron</keyword>
<feature type="signal peptide" evidence="16">
    <location>
        <begin position="1"/>
        <end position="20"/>
    </location>
</feature>
<dbReference type="Pfam" id="PF07715">
    <property type="entry name" value="Plug"/>
    <property type="match status" value="1"/>
</dbReference>
<dbReference type="PANTHER" id="PTHR32552">
    <property type="entry name" value="FERRICHROME IRON RECEPTOR-RELATED"/>
    <property type="match status" value="1"/>
</dbReference>
<evidence type="ECO:0000313" key="19">
    <source>
        <dbReference type="EMBL" id="RJL08201.1"/>
    </source>
</evidence>
<reference evidence="20" key="1">
    <citation type="submission" date="2018-09" db="EMBL/GenBank/DDBJ databases">
        <title>Paracoccus onubensis nov. sp. a moderate halophilic bacterium isolated from Gruta de las Maravillas (Aracena, Spain).</title>
        <authorList>
            <person name="Jurado V."/>
            <person name="Gutierrez-Patricio S."/>
            <person name="Gonzalez-Pimentel J.L."/>
            <person name="Miller A.Z."/>
            <person name="Laiz L."/>
            <person name="Saiz-Jimenez C."/>
        </authorList>
    </citation>
    <scope>NUCLEOTIDE SEQUENCE [LARGE SCALE GENOMIC DNA]</scope>
    <source>
        <strain evidence="20">DSM 26381</strain>
    </source>
</reference>
<dbReference type="InterPro" id="IPR000531">
    <property type="entry name" value="Beta-barrel_TonB"/>
</dbReference>
<evidence type="ECO:0000256" key="5">
    <source>
        <dbReference type="ARBA" id="ARBA00022496"/>
    </source>
</evidence>
<keyword evidence="6 14" id="KW-0812">Transmembrane</keyword>
<organism evidence="19 20">
    <name type="scientific">Paracoccus siganidrum</name>
    <dbReference type="NCBI Taxonomy" id="1276757"/>
    <lineage>
        <taxon>Bacteria</taxon>
        <taxon>Pseudomonadati</taxon>
        <taxon>Pseudomonadota</taxon>
        <taxon>Alphaproteobacteria</taxon>
        <taxon>Rhodobacterales</taxon>
        <taxon>Paracoccaceae</taxon>
        <taxon>Paracoccus</taxon>
    </lineage>
</organism>
<evidence type="ECO:0000256" key="14">
    <source>
        <dbReference type="PROSITE-ProRule" id="PRU01360"/>
    </source>
</evidence>
<gene>
    <name evidence="19" type="ORF">D3P05_16525</name>
</gene>
<dbReference type="InterPro" id="IPR012910">
    <property type="entry name" value="Plug_dom"/>
</dbReference>
<evidence type="ECO:0000259" key="18">
    <source>
        <dbReference type="Pfam" id="PF07715"/>
    </source>
</evidence>
<keyword evidence="4 14" id="KW-1134">Transmembrane beta strand</keyword>